<dbReference type="InterPro" id="IPR009146">
    <property type="entry name" value="Groucho_enhance"/>
</dbReference>
<evidence type="ECO:0000313" key="16">
    <source>
        <dbReference type="Proteomes" id="UP000008227"/>
    </source>
</evidence>
<evidence type="ECO:0000256" key="9">
    <source>
        <dbReference type="ARBA" id="ARBA00023163"/>
    </source>
</evidence>
<reference evidence="15" key="4">
    <citation type="submission" date="2025-09" db="UniProtKB">
        <authorList>
            <consortium name="Ensembl"/>
        </authorList>
    </citation>
    <scope>IDENTIFICATION</scope>
</reference>
<feature type="domain" description="Groucho/TLE N-terminal Q-rich" evidence="14">
    <location>
        <begin position="24"/>
        <end position="138"/>
    </location>
</feature>
<feature type="repeat" description="WD" evidence="11">
    <location>
        <begin position="546"/>
        <end position="587"/>
    </location>
</feature>
<evidence type="ECO:0000256" key="2">
    <source>
        <dbReference type="ARBA" id="ARBA00005969"/>
    </source>
</evidence>
<dbReference type="PANTHER" id="PTHR10814">
    <property type="entry name" value="TRANSDUCIN-LIKE ENHANCER PROTEIN"/>
    <property type="match status" value="1"/>
</dbReference>
<dbReference type="PROSITE" id="PS50082">
    <property type="entry name" value="WD_REPEATS_2"/>
    <property type="match status" value="3"/>
</dbReference>
<dbReference type="InterPro" id="IPR036322">
    <property type="entry name" value="WD40_repeat_dom_sf"/>
</dbReference>
<evidence type="ECO:0000256" key="13">
    <source>
        <dbReference type="SAM" id="MobiDB-lite"/>
    </source>
</evidence>
<evidence type="ECO:0000256" key="4">
    <source>
        <dbReference type="ARBA" id="ARBA00022574"/>
    </source>
</evidence>
<evidence type="ECO:0000256" key="3">
    <source>
        <dbReference type="ARBA" id="ARBA00022491"/>
    </source>
</evidence>
<dbReference type="Pfam" id="PF03920">
    <property type="entry name" value="TLE_N"/>
    <property type="match status" value="1"/>
</dbReference>
<dbReference type="Bgee" id="ENSSSCG00000005288">
    <property type="expression patterns" value="Expressed in testis and 46 other cell types or tissues"/>
</dbReference>
<evidence type="ECO:0000259" key="14">
    <source>
        <dbReference type="Pfam" id="PF03920"/>
    </source>
</evidence>
<feature type="repeat" description="WD" evidence="11">
    <location>
        <begin position="628"/>
        <end position="659"/>
    </location>
</feature>
<reference evidence="15" key="3">
    <citation type="submission" date="2025-08" db="UniProtKB">
        <authorList>
            <consortium name="Ensembl"/>
        </authorList>
    </citation>
    <scope>IDENTIFICATION</scope>
</reference>
<dbReference type="AlphaFoldDB" id="A0A287AZ43"/>
<name>A0A287AZ43_PIG</name>
<dbReference type="eggNOG" id="KOG0639">
    <property type="taxonomic scope" value="Eukaryota"/>
</dbReference>
<feature type="region of interest" description="Disordered" evidence="13">
    <location>
        <begin position="1"/>
        <end position="22"/>
    </location>
</feature>
<evidence type="ECO:0000313" key="15">
    <source>
        <dbReference type="Ensembl" id="ENSSSCP00000049228.2"/>
    </source>
</evidence>
<dbReference type="PROSITE" id="PS00678">
    <property type="entry name" value="WD_REPEATS_1"/>
    <property type="match status" value="2"/>
</dbReference>
<evidence type="ECO:0000256" key="6">
    <source>
        <dbReference type="ARBA" id="ARBA00022737"/>
    </source>
</evidence>
<dbReference type="InterPro" id="IPR005617">
    <property type="entry name" value="Groucho/TLE_N"/>
</dbReference>
<organism evidence="15 16">
    <name type="scientific">Sus scrofa</name>
    <name type="common">Pig</name>
    <dbReference type="NCBI Taxonomy" id="9823"/>
    <lineage>
        <taxon>Eukaryota</taxon>
        <taxon>Metazoa</taxon>
        <taxon>Chordata</taxon>
        <taxon>Craniata</taxon>
        <taxon>Vertebrata</taxon>
        <taxon>Euteleostomi</taxon>
        <taxon>Mammalia</taxon>
        <taxon>Eutheria</taxon>
        <taxon>Laurasiatheria</taxon>
        <taxon>Artiodactyla</taxon>
        <taxon>Suina</taxon>
        <taxon>Suidae</taxon>
        <taxon>Sus</taxon>
    </lineage>
</organism>
<keyword evidence="8" id="KW-0805">Transcription regulation</keyword>
<keyword evidence="16" id="KW-1185">Reference proteome</keyword>
<dbReference type="GeneTree" id="ENSGT01030000234519"/>
<feature type="compositionally biased region" description="Polar residues" evidence="13">
    <location>
        <begin position="246"/>
        <end position="259"/>
    </location>
</feature>
<dbReference type="SMART" id="SM00320">
    <property type="entry name" value="WD40"/>
    <property type="match status" value="7"/>
</dbReference>
<dbReference type="GO" id="GO:0016055">
    <property type="term" value="P:Wnt signaling pathway"/>
    <property type="evidence" value="ECO:0007669"/>
    <property type="project" value="UniProtKB-KW"/>
</dbReference>
<evidence type="ECO:0000256" key="5">
    <source>
        <dbReference type="ARBA" id="ARBA00022687"/>
    </source>
</evidence>
<dbReference type="FunFam" id="2.130.10.10:FF:000001">
    <property type="entry name" value="transducin-like enhancer protein 3 isoform X1"/>
    <property type="match status" value="1"/>
</dbReference>
<feature type="compositionally biased region" description="Basic and acidic residues" evidence="13">
    <location>
        <begin position="183"/>
        <end position="202"/>
    </location>
</feature>
<feature type="compositionally biased region" description="Low complexity" evidence="13">
    <location>
        <begin position="203"/>
        <end position="212"/>
    </location>
</feature>
<comment type="subcellular location">
    <subcellularLocation>
        <location evidence="1">Nucleus</location>
    </subcellularLocation>
</comment>
<sequence length="704" mass="76611">MIRDLSKMYPQTRHPAPHQPAQPFKFTISESCDRIKEEFQFLQAQYHSLKLECEKLASEKTEMQRHYVMYYEMSYGLNIEMHKQAEIVKRLNAICAQVIPFLSQEHQQQVVQAVERAKQVTMAELNAIIGQQLQAQHLSHGHGLPVPLTPHPSGLQPPAIPPIGSSAGLLALSSALGGQSHLPIKDEKKHHDNDHQRDRDSIKSSSVSPSASFRGAEKHRNSTDYSSDSKKQKTEEKEIAARYNEKSTTPVSKSNTPTPRTDAPTPGSNSTPGLRPVPGKPPGVDPLASSLRTPMAVPCPYPTPFGIVPHAGMNGELTSPGAAYAGLHNISPQMSAAAAAAAAAAAYGRSPVVGFDPHHHMRVPAIPPNLTGIPGGKPAYSFHVTADGQMQPVPFPPDALIGPGIPRHARQINTLNHGEVVCAVTISNPTRHVYTGGKGCVKVWDISHPGNKSPVSQLDCLNRDNYIRSCRLLPDGRTLIVGGEASTLSIWDLAAPTPRIKAELTSSAPACYALAISPDSKVCFSCCSDGNIAVWDLHNQTLVRQFQGHTDGASCIDISNDGTKLWTGGLDNTVRSWDLREGRQLQQHDFTSQIFSLGYCPTGEWLAVGMENSNVEVLHVTKPDKYQLHLHESCVLSLKFAHCGKWFVSTGKDNLLNAWRTPYGASIFQSKESSSVLSCDISVDDKYIVTGSGDKKATVYEVIY</sequence>
<evidence type="ECO:0000256" key="7">
    <source>
        <dbReference type="ARBA" id="ARBA00022843"/>
    </source>
</evidence>
<proteinExistence type="inferred from homology"/>
<comment type="similarity">
    <text evidence="2">Belongs to the WD repeat Groucho/TLE family.</text>
</comment>
<dbReference type="GO" id="GO:0005634">
    <property type="term" value="C:nucleus"/>
    <property type="evidence" value="ECO:0007669"/>
    <property type="project" value="UniProtKB-SubCell"/>
</dbReference>
<evidence type="ECO:0000256" key="10">
    <source>
        <dbReference type="ARBA" id="ARBA00023242"/>
    </source>
</evidence>
<feature type="coiled-coil region" evidence="12">
    <location>
        <begin position="32"/>
        <end position="59"/>
    </location>
</feature>
<gene>
    <name evidence="15 17" type="primary">TLE4</name>
</gene>
<evidence type="ECO:0000256" key="1">
    <source>
        <dbReference type="ARBA" id="ARBA00004123"/>
    </source>
</evidence>
<evidence type="ECO:0000256" key="12">
    <source>
        <dbReference type="SAM" id="Coils"/>
    </source>
</evidence>
<dbReference type="GO" id="GO:0006355">
    <property type="term" value="P:regulation of DNA-templated transcription"/>
    <property type="evidence" value="ECO:0007669"/>
    <property type="project" value="InterPro"/>
</dbReference>
<evidence type="ECO:0000256" key="11">
    <source>
        <dbReference type="PROSITE-ProRule" id="PRU00221"/>
    </source>
</evidence>
<dbReference type="PANTHER" id="PTHR10814:SF31">
    <property type="entry name" value="TRANSDUCIN-LIKE ENHANCER PROTEIN 4"/>
    <property type="match status" value="1"/>
</dbReference>
<keyword evidence="5" id="KW-0879">Wnt signaling pathway</keyword>
<keyword evidence="4 11" id="KW-0853">WD repeat</keyword>
<dbReference type="Ensembl" id="ENSSSCT00000064792.2">
    <property type="protein sequence ID" value="ENSSSCP00000049228.2"/>
    <property type="gene ID" value="ENSSSCG00000005288.5"/>
</dbReference>
<dbReference type="Gene3D" id="2.130.10.10">
    <property type="entry name" value="YVTN repeat-like/Quinoprotein amine dehydrogenase"/>
    <property type="match status" value="1"/>
</dbReference>
<feature type="repeat" description="WD" evidence="11">
    <location>
        <begin position="504"/>
        <end position="545"/>
    </location>
</feature>
<dbReference type="Proteomes" id="UP000008227">
    <property type="component" value="Chromosome 1"/>
</dbReference>
<reference evidence="15" key="2">
    <citation type="journal article" date="2020" name="Gigascience">
        <title>An improved pig reference genome sequence to enable pig genetics and genomics research.</title>
        <authorList>
            <person name="Warr A."/>
            <person name="Affara N."/>
            <person name="Aken B."/>
            <person name="Beiki H."/>
            <person name="Bickhart D.M."/>
            <person name="Billis K."/>
            <person name="Chow W."/>
            <person name="Eory L."/>
            <person name="Finlayson H.A."/>
            <person name="Flicek P."/>
            <person name="Giron C.G."/>
            <person name="Griffin D.K."/>
            <person name="Hall R."/>
            <person name="Hannum G."/>
            <person name="Hourlier T."/>
            <person name="Howe K."/>
            <person name="Hume D.A."/>
            <person name="Izuogu O."/>
            <person name="Kim K."/>
            <person name="Koren S."/>
            <person name="Liu H."/>
            <person name="Manchanda N."/>
            <person name="Martin F.J."/>
            <person name="Nonneman D.J."/>
            <person name="O'Connor R.E."/>
            <person name="Phillippy A.M."/>
            <person name="Rohrer G.A."/>
            <person name="Rosen B.D."/>
            <person name="Rund L.A."/>
            <person name="Sargent C.A."/>
            <person name="Schook L.B."/>
            <person name="Schroeder S.G."/>
            <person name="Schwartz A.S."/>
            <person name="Skinner B.M."/>
            <person name="Talbot R."/>
            <person name="Tseng E."/>
            <person name="Tuggle C.K."/>
            <person name="Watson M."/>
            <person name="Smith T.P.L."/>
            <person name="Archibald A.L."/>
        </authorList>
    </citation>
    <scope>NUCLEOTIDE SEQUENCE [LARGE SCALE GENOMIC DNA]</scope>
    <source>
        <strain evidence="15">Duroc</strain>
    </source>
</reference>
<keyword evidence="6" id="KW-0677">Repeat</keyword>
<dbReference type="PROSITE" id="PS50294">
    <property type="entry name" value="WD_REPEATS_REGION"/>
    <property type="match status" value="1"/>
</dbReference>
<dbReference type="Pfam" id="PF00400">
    <property type="entry name" value="WD40"/>
    <property type="match status" value="6"/>
</dbReference>
<evidence type="ECO:0000313" key="17">
    <source>
        <dbReference type="VGNC" id="VGNC:98372"/>
    </source>
</evidence>
<dbReference type="CDD" id="cd00200">
    <property type="entry name" value="WD40"/>
    <property type="match status" value="1"/>
</dbReference>
<dbReference type="InterPro" id="IPR019775">
    <property type="entry name" value="WD40_repeat_CS"/>
</dbReference>
<keyword evidence="12" id="KW-0175">Coiled coil</keyword>
<dbReference type="ExpressionAtlas" id="A0A287AZ43">
    <property type="expression patterns" value="baseline and differential"/>
</dbReference>
<dbReference type="PRINTS" id="PR01850">
    <property type="entry name" value="GROUCHOFAMLY"/>
</dbReference>
<keyword evidence="9" id="KW-0804">Transcription</keyword>
<protein>
    <submittedName>
        <fullName evidence="15">TLE family member 4, transcriptional corepressor</fullName>
    </submittedName>
</protein>
<dbReference type="InterPro" id="IPR001680">
    <property type="entry name" value="WD40_rpt"/>
</dbReference>
<feature type="region of interest" description="Disordered" evidence="13">
    <location>
        <begin position="140"/>
        <end position="162"/>
    </location>
</feature>
<reference evidence="16" key="1">
    <citation type="submission" date="2009-11" db="EMBL/GenBank/DDBJ databases">
        <authorList>
            <consortium name="Porcine genome sequencing project"/>
        </authorList>
    </citation>
    <scope>NUCLEOTIDE SEQUENCE [LARGE SCALE GENOMIC DNA]</scope>
    <source>
        <strain evidence="16">Duroc</strain>
    </source>
</reference>
<dbReference type="InterPro" id="IPR015943">
    <property type="entry name" value="WD40/YVTN_repeat-like_dom_sf"/>
</dbReference>
<feature type="region of interest" description="Disordered" evidence="13">
    <location>
        <begin position="182"/>
        <end position="288"/>
    </location>
</feature>
<keyword evidence="3" id="KW-0678">Repressor</keyword>
<keyword evidence="10" id="KW-0539">Nucleus</keyword>
<accession>A0A287AZ43</accession>
<evidence type="ECO:0000256" key="8">
    <source>
        <dbReference type="ARBA" id="ARBA00023015"/>
    </source>
</evidence>
<dbReference type="VGNC" id="VGNC:98372">
    <property type="gene designation" value="TLE4"/>
</dbReference>
<keyword evidence="7" id="KW-0832">Ubl conjugation</keyword>
<feature type="compositionally biased region" description="Basic and acidic residues" evidence="13">
    <location>
        <begin position="215"/>
        <end position="245"/>
    </location>
</feature>
<dbReference type="SUPFAM" id="SSF50978">
    <property type="entry name" value="WD40 repeat-like"/>
    <property type="match status" value="1"/>
</dbReference>